<sequence length="194" mass="22575">MRASRLVLVAVSVLLLVAAAQDVFAQRRWRAKEEVEAGGWYVAYGNELTEGDAARGNVESWVSLQNSDRETIRTWSDSLLRQAIALMVSNAGPESADRFEREHQRDARRFGVETLRDLLGSRTSGAQILSLRSIEFKAGVMEYRDRNSDYGRRRDTVFMPYFALRPKYGHRSRHDGYRDDRDDYRRDRYDRRGY</sequence>
<evidence type="ECO:0000313" key="3">
    <source>
        <dbReference type="EMBL" id="TAA74702.1"/>
    </source>
</evidence>
<name>A0A521G123_9BACT</name>
<dbReference type="EMBL" id="NQJD01000019">
    <property type="protein sequence ID" value="TAA74702.1"/>
    <property type="molecule type" value="Genomic_DNA"/>
</dbReference>
<dbReference type="AlphaFoldDB" id="A0A521G123"/>
<feature type="compositionally biased region" description="Basic and acidic residues" evidence="1">
    <location>
        <begin position="174"/>
        <end position="194"/>
    </location>
</feature>
<keyword evidence="2" id="KW-0732">Signal</keyword>
<evidence type="ECO:0000313" key="4">
    <source>
        <dbReference type="Proteomes" id="UP000316238"/>
    </source>
</evidence>
<feature type="signal peptide" evidence="2">
    <location>
        <begin position="1"/>
        <end position="25"/>
    </location>
</feature>
<reference evidence="3" key="1">
    <citation type="submission" date="2017-07" db="EMBL/GenBank/DDBJ databases">
        <title>The cable genome - Insights into the physiology and evolution of filamentous bacteria capable of sulfide oxidation via long distance electron transfer.</title>
        <authorList>
            <person name="Thorup C."/>
            <person name="Bjerg J.T."/>
            <person name="Schreiber L."/>
            <person name="Nielsen L.P."/>
            <person name="Kjeldsen K.U."/>
            <person name="Boesen T."/>
            <person name="Boggild A."/>
            <person name="Meysman F."/>
            <person name="Geelhoed J."/>
            <person name="Schramm A."/>
        </authorList>
    </citation>
    <scope>NUCLEOTIDE SEQUENCE [LARGE SCALE GENOMIC DNA]</scope>
    <source>
        <strain evidence="3">GS</strain>
    </source>
</reference>
<organism evidence="3 4">
    <name type="scientific">Candidatus Electronema aureum</name>
    <dbReference type="NCBI Taxonomy" id="2005002"/>
    <lineage>
        <taxon>Bacteria</taxon>
        <taxon>Pseudomonadati</taxon>
        <taxon>Thermodesulfobacteriota</taxon>
        <taxon>Desulfobulbia</taxon>
        <taxon>Desulfobulbales</taxon>
        <taxon>Desulfobulbaceae</taxon>
        <taxon>Candidatus Electronema</taxon>
    </lineage>
</organism>
<evidence type="ECO:0000256" key="1">
    <source>
        <dbReference type="SAM" id="MobiDB-lite"/>
    </source>
</evidence>
<proteinExistence type="predicted"/>
<keyword evidence="4" id="KW-1185">Reference proteome</keyword>
<gene>
    <name evidence="3" type="ORF">CDV28_11915</name>
</gene>
<dbReference type="Proteomes" id="UP000316238">
    <property type="component" value="Unassembled WGS sequence"/>
</dbReference>
<feature type="chain" id="PRO_5022158728" evidence="2">
    <location>
        <begin position="26"/>
        <end position="194"/>
    </location>
</feature>
<accession>A0A521G123</accession>
<evidence type="ECO:0000256" key="2">
    <source>
        <dbReference type="SAM" id="SignalP"/>
    </source>
</evidence>
<feature type="region of interest" description="Disordered" evidence="1">
    <location>
        <begin position="170"/>
        <end position="194"/>
    </location>
</feature>
<comment type="caution">
    <text evidence="3">The sequence shown here is derived from an EMBL/GenBank/DDBJ whole genome shotgun (WGS) entry which is preliminary data.</text>
</comment>
<protein>
    <submittedName>
        <fullName evidence="3">Uncharacterized protein</fullName>
    </submittedName>
</protein>